<gene>
    <name evidence="8" type="ORF">CWI75_00050</name>
</gene>
<evidence type="ECO:0000259" key="7">
    <source>
        <dbReference type="Pfam" id="PF00155"/>
    </source>
</evidence>
<evidence type="ECO:0000256" key="2">
    <source>
        <dbReference type="ARBA" id="ARBA00007441"/>
    </source>
</evidence>
<sequence length="397" mass="42671">MLDVLPQMPEDSILGLSSACRSDPSPNKIDLTVGIYMNEEGVCPVFDAVRLAQQSLVAEETTKAYMAPAGDAAFNQGLQRLVLGSGSAALADARVSSIQTPGGCGALRIGAEIINAAAPGARVWVSDPTWPVHIPLLGSVGLRFETYRYYEPVSHGVNFDGMVEDLGRAGRGDVVLLHGCCHNPCGADLTLEQWSVIADMAERQGFMPFVDIAYQGLGDGLEQDVAGLRLLVERLPEVIIAASCSKNMGLYRERTGAALFVSSSAENARALLSQAQVAARRIYSMPPAHGALLAGRVLADAELKTNWEDELQAMCWRINGLRTSLVSKLEQNTDRDFGFIEREKGMFSFLGLTRAEAIALREKHSIYMLESSRINVAGVNGANIDYLAEAVGAVLRG</sequence>
<organism evidence="8 9">
    <name type="scientific">Kineobactrum sediminis</name>
    <dbReference type="NCBI Taxonomy" id="1905677"/>
    <lineage>
        <taxon>Bacteria</taxon>
        <taxon>Pseudomonadati</taxon>
        <taxon>Pseudomonadota</taxon>
        <taxon>Gammaproteobacteria</taxon>
        <taxon>Cellvibrionales</taxon>
        <taxon>Halieaceae</taxon>
        <taxon>Kineobactrum</taxon>
    </lineage>
</organism>
<dbReference type="EMBL" id="PKLZ01000001">
    <property type="protein sequence ID" value="PLW83796.1"/>
    <property type="molecule type" value="Genomic_DNA"/>
</dbReference>
<dbReference type="InterPro" id="IPR015422">
    <property type="entry name" value="PyrdxlP-dep_Trfase_small"/>
</dbReference>
<comment type="caution">
    <text evidence="8">The sequence shown here is derived from an EMBL/GenBank/DDBJ whole genome shotgun (WGS) entry which is preliminary data.</text>
</comment>
<dbReference type="SUPFAM" id="SSF53383">
    <property type="entry name" value="PLP-dependent transferases"/>
    <property type="match status" value="1"/>
</dbReference>
<feature type="domain" description="Aminotransferase class I/classII large" evidence="7">
    <location>
        <begin position="27"/>
        <end position="391"/>
    </location>
</feature>
<evidence type="ECO:0000256" key="6">
    <source>
        <dbReference type="ARBA" id="ARBA00022898"/>
    </source>
</evidence>
<dbReference type="GO" id="GO:0033585">
    <property type="term" value="P:L-phenylalanine biosynthetic process from chorismate via phenylpyruvate"/>
    <property type="evidence" value="ECO:0007669"/>
    <property type="project" value="TreeGrafter"/>
</dbReference>
<dbReference type="RefSeq" id="WP_101519433.1">
    <property type="nucleotide sequence ID" value="NZ_PKLZ01000001.1"/>
</dbReference>
<comment type="similarity">
    <text evidence="2">Belongs to the class-I pyridoxal-phosphate-dependent aminotransferase family.</text>
</comment>
<keyword evidence="4 8" id="KW-0032">Aminotransferase</keyword>
<dbReference type="InterPro" id="IPR015424">
    <property type="entry name" value="PyrdxlP-dep_Trfase"/>
</dbReference>
<reference evidence="9" key="1">
    <citation type="submission" date="2017-11" db="EMBL/GenBank/DDBJ databases">
        <title>The draft genome sequence of Chromatocurvus sp. F02.</title>
        <authorList>
            <person name="Du Z.-J."/>
            <person name="Chang Y.-Q."/>
        </authorList>
    </citation>
    <scope>NUCLEOTIDE SEQUENCE [LARGE SCALE GENOMIC DNA]</scope>
    <source>
        <strain evidence="9">F02</strain>
    </source>
</reference>
<keyword evidence="9" id="KW-1185">Reference proteome</keyword>
<evidence type="ECO:0000256" key="3">
    <source>
        <dbReference type="ARBA" id="ARBA00011738"/>
    </source>
</evidence>
<keyword evidence="6" id="KW-0663">Pyridoxal phosphate</keyword>
<dbReference type="GO" id="GO:0042802">
    <property type="term" value="F:identical protein binding"/>
    <property type="evidence" value="ECO:0007669"/>
    <property type="project" value="TreeGrafter"/>
</dbReference>
<dbReference type="GO" id="GO:0030170">
    <property type="term" value="F:pyridoxal phosphate binding"/>
    <property type="evidence" value="ECO:0007669"/>
    <property type="project" value="InterPro"/>
</dbReference>
<dbReference type="PANTHER" id="PTHR11879">
    <property type="entry name" value="ASPARTATE AMINOTRANSFERASE"/>
    <property type="match status" value="1"/>
</dbReference>
<keyword evidence="5 8" id="KW-0808">Transferase</keyword>
<dbReference type="InterPro" id="IPR004839">
    <property type="entry name" value="Aminotransferase_I/II_large"/>
</dbReference>
<dbReference type="PANTHER" id="PTHR11879:SF22">
    <property type="entry name" value="ASPARTATE AMINOTRANSFERASE, MITOCHONDRIAL"/>
    <property type="match status" value="1"/>
</dbReference>
<evidence type="ECO:0000313" key="8">
    <source>
        <dbReference type="EMBL" id="PLW83796.1"/>
    </source>
</evidence>
<accession>A0A2N5Y5X9</accession>
<dbReference type="Gene3D" id="3.90.1150.10">
    <property type="entry name" value="Aspartate Aminotransferase, domain 1"/>
    <property type="match status" value="1"/>
</dbReference>
<evidence type="ECO:0000256" key="5">
    <source>
        <dbReference type="ARBA" id="ARBA00022679"/>
    </source>
</evidence>
<evidence type="ECO:0000256" key="1">
    <source>
        <dbReference type="ARBA" id="ARBA00001933"/>
    </source>
</evidence>
<proteinExistence type="inferred from homology"/>
<evidence type="ECO:0000256" key="4">
    <source>
        <dbReference type="ARBA" id="ARBA00022576"/>
    </source>
</evidence>
<dbReference type="Proteomes" id="UP000234845">
    <property type="component" value="Unassembled WGS sequence"/>
</dbReference>
<name>A0A2N5Y5X9_9GAMM</name>
<dbReference type="NCBIfam" id="NF006719">
    <property type="entry name" value="PRK09257.1"/>
    <property type="match status" value="1"/>
</dbReference>
<dbReference type="CDD" id="cd00609">
    <property type="entry name" value="AAT_like"/>
    <property type="match status" value="1"/>
</dbReference>
<dbReference type="AlphaFoldDB" id="A0A2N5Y5X9"/>
<dbReference type="GO" id="GO:0004069">
    <property type="term" value="F:L-aspartate:2-oxoglutarate aminotransferase activity"/>
    <property type="evidence" value="ECO:0007669"/>
    <property type="project" value="TreeGrafter"/>
</dbReference>
<dbReference type="GO" id="GO:0004838">
    <property type="term" value="F:L-tyrosine-2-oxoglutarate transaminase activity"/>
    <property type="evidence" value="ECO:0007669"/>
    <property type="project" value="TreeGrafter"/>
</dbReference>
<dbReference type="InterPro" id="IPR015421">
    <property type="entry name" value="PyrdxlP-dep_Trfase_major"/>
</dbReference>
<dbReference type="OrthoDB" id="9766445at2"/>
<comment type="subunit">
    <text evidence="3">Homodimer.</text>
</comment>
<protein>
    <submittedName>
        <fullName evidence="8">Aromatic amino acid aminotransferase</fullName>
    </submittedName>
</protein>
<dbReference type="PRINTS" id="PR00799">
    <property type="entry name" value="TRANSAMINASE"/>
</dbReference>
<dbReference type="InterPro" id="IPR000796">
    <property type="entry name" value="Asp_trans"/>
</dbReference>
<dbReference type="Pfam" id="PF00155">
    <property type="entry name" value="Aminotran_1_2"/>
    <property type="match status" value="1"/>
</dbReference>
<dbReference type="GO" id="GO:0005829">
    <property type="term" value="C:cytosol"/>
    <property type="evidence" value="ECO:0007669"/>
    <property type="project" value="TreeGrafter"/>
</dbReference>
<evidence type="ECO:0000313" key="9">
    <source>
        <dbReference type="Proteomes" id="UP000234845"/>
    </source>
</evidence>
<dbReference type="Gene3D" id="3.40.640.10">
    <property type="entry name" value="Type I PLP-dependent aspartate aminotransferase-like (Major domain)"/>
    <property type="match status" value="1"/>
</dbReference>
<comment type="cofactor">
    <cofactor evidence="1">
        <name>pyridoxal 5'-phosphate</name>
        <dbReference type="ChEBI" id="CHEBI:597326"/>
    </cofactor>
</comment>